<proteinExistence type="predicted"/>
<dbReference type="Gene3D" id="3.40.30.10">
    <property type="entry name" value="Glutaredoxin"/>
    <property type="match status" value="1"/>
</dbReference>
<evidence type="ECO:0000259" key="1">
    <source>
        <dbReference type="Pfam" id="PF00462"/>
    </source>
</evidence>
<feature type="domain" description="Glutaredoxin" evidence="1">
    <location>
        <begin position="18"/>
        <end position="76"/>
    </location>
</feature>
<accession>A0A3N1ZV36</accession>
<dbReference type="InterPro" id="IPR002109">
    <property type="entry name" value="Glutaredoxin"/>
</dbReference>
<dbReference type="Pfam" id="PF00462">
    <property type="entry name" value="Glutaredoxin"/>
    <property type="match status" value="1"/>
</dbReference>
<dbReference type="EMBL" id="RKHG01000001">
    <property type="protein sequence ID" value="ROR54711.1"/>
    <property type="molecule type" value="Genomic_DNA"/>
</dbReference>
<dbReference type="Proteomes" id="UP000275749">
    <property type="component" value="Unassembled WGS sequence"/>
</dbReference>
<reference evidence="2 3" key="1">
    <citation type="submission" date="2018-11" db="EMBL/GenBank/DDBJ databases">
        <title>Sequencing the genomes of 1000 actinobacteria strains.</title>
        <authorList>
            <person name="Klenk H.-P."/>
        </authorList>
    </citation>
    <scope>NUCLEOTIDE SEQUENCE [LARGE SCALE GENOMIC DNA]</scope>
    <source>
        <strain evidence="2 3">DSM 10546</strain>
    </source>
</reference>
<sequence length="90" mass="9799">METQHSDAITRRGTDHAIVYWRPGCPYCEHLLSGLDEDDARISLVNIWTDPEAAAFVRSLQDGNELVPTVVVGERVLTAPDGPEVLAALG</sequence>
<name>A0A3N1ZV36_9ACTN</name>
<organism evidence="2 3">
    <name type="scientific">Luteococcus japonicus</name>
    <dbReference type="NCBI Taxonomy" id="33984"/>
    <lineage>
        <taxon>Bacteria</taxon>
        <taxon>Bacillati</taxon>
        <taxon>Actinomycetota</taxon>
        <taxon>Actinomycetes</taxon>
        <taxon>Propionibacteriales</taxon>
        <taxon>Propionibacteriaceae</taxon>
        <taxon>Luteococcus</taxon>
    </lineage>
</organism>
<dbReference type="CDD" id="cd02976">
    <property type="entry name" value="NrdH"/>
    <property type="match status" value="1"/>
</dbReference>
<dbReference type="InterPro" id="IPR036249">
    <property type="entry name" value="Thioredoxin-like_sf"/>
</dbReference>
<dbReference type="SUPFAM" id="SSF52833">
    <property type="entry name" value="Thioredoxin-like"/>
    <property type="match status" value="1"/>
</dbReference>
<protein>
    <submittedName>
        <fullName evidence="2">Glutaredoxin</fullName>
    </submittedName>
</protein>
<evidence type="ECO:0000313" key="2">
    <source>
        <dbReference type="EMBL" id="ROR54711.1"/>
    </source>
</evidence>
<evidence type="ECO:0000313" key="3">
    <source>
        <dbReference type="Proteomes" id="UP000275749"/>
    </source>
</evidence>
<gene>
    <name evidence="2" type="ORF">EDD41_1940</name>
</gene>
<dbReference type="AlphaFoldDB" id="A0A3N1ZV36"/>
<comment type="caution">
    <text evidence="2">The sequence shown here is derived from an EMBL/GenBank/DDBJ whole genome shotgun (WGS) entry which is preliminary data.</text>
</comment>
<dbReference type="RefSeq" id="WP_123575737.1">
    <property type="nucleotide sequence ID" value="NZ_RKHG01000001.1"/>
</dbReference>